<evidence type="ECO:0008006" key="4">
    <source>
        <dbReference type="Google" id="ProtNLM"/>
    </source>
</evidence>
<keyword evidence="1" id="KW-0812">Transmembrane</keyword>
<keyword evidence="3" id="KW-1185">Reference proteome</keyword>
<dbReference type="RefSeq" id="WP_354196782.1">
    <property type="nucleotide sequence ID" value="NZ_JBEPLW010000008.1"/>
</dbReference>
<feature type="transmembrane region" description="Helical" evidence="1">
    <location>
        <begin position="12"/>
        <end position="34"/>
    </location>
</feature>
<keyword evidence="1" id="KW-0472">Membrane</keyword>
<evidence type="ECO:0000256" key="1">
    <source>
        <dbReference type="SAM" id="Phobius"/>
    </source>
</evidence>
<evidence type="ECO:0000313" key="2">
    <source>
        <dbReference type="EMBL" id="MET3575541.1"/>
    </source>
</evidence>
<name>A0ABV2GB75_9BACL</name>
<proteinExistence type="predicted"/>
<sequence length="174" mass="19239">MTGWDMAFRRKIIAASFSAAMFAVLLGLIVPNPFGEPIRSVLDYLRLFSLSTPVYLMYSFPVILIYGVPASLAADHVAGKLARRIGRTNAEPWLSGLLHAVFGLPLLWYGAAAGLLGFAVDRLLGRRKAVFSWHEPLSALLVPLIVWVLFMGAIYLQELPGQLPDLLQTVILRY</sequence>
<organism evidence="2 3">
    <name type="scientific">Bhargavaea ullalensis</name>
    <dbReference type="NCBI Taxonomy" id="1265685"/>
    <lineage>
        <taxon>Bacteria</taxon>
        <taxon>Bacillati</taxon>
        <taxon>Bacillota</taxon>
        <taxon>Bacilli</taxon>
        <taxon>Bacillales</taxon>
        <taxon>Caryophanaceae</taxon>
        <taxon>Bhargavaea</taxon>
    </lineage>
</organism>
<dbReference type="EMBL" id="JBEPLW010000008">
    <property type="protein sequence ID" value="MET3575541.1"/>
    <property type="molecule type" value="Genomic_DNA"/>
</dbReference>
<comment type="caution">
    <text evidence="2">The sequence shown here is derived from an EMBL/GenBank/DDBJ whole genome shotgun (WGS) entry which is preliminary data.</text>
</comment>
<accession>A0ABV2GB75</accession>
<feature type="transmembrane region" description="Helical" evidence="1">
    <location>
        <begin position="54"/>
        <end position="74"/>
    </location>
</feature>
<gene>
    <name evidence="2" type="ORF">ABID49_001446</name>
</gene>
<protein>
    <recommendedName>
        <fullName evidence="4">Tripartite tricarboxylate transporter TctB family protein</fullName>
    </recommendedName>
</protein>
<feature type="transmembrane region" description="Helical" evidence="1">
    <location>
        <begin position="137"/>
        <end position="156"/>
    </location>
</feature>
<dbReference type="Proteomes" id="UP001549099">
    <property type="component" value="Unassembled WGS sequence"/>
</dbReference>
<reference evidence="2 3" key="1">
    <citation type="submission" date="2024-06" db="EMBL/GenBank/DDBJ databases">
        <title>Genomic Encyclopedia of Type Strains, Phase IV (KMG-IV): sequencing the most valuable type-strain genomes for metagenomic binning, comparative biology and taxonomic classification.</title>
        <authorList>
            <person name="Goeker M."/>
        </authorList>
    </citation>
    <scope>NUCLEOTIDE SEQUENCE [LARGE SCALE GENOMIC DNA]</scope>
    <source>
        <strain evidence="2 3">DSM 26128</strain>
    </source>
</reference>
<feature type="transmembrane region" description="Helical" evidence="1">
    <location>
        <begin position="94"/>
        <end position="117"/>
    </location>
</feature>
<keyword evidence="1" id="KW-1133">Transmembrane helix</keyword>
<evidence type="ECO:0000313" key="3">
    <source>
        <dbReference type="Proteomes" id="UP001549099"/>
    </source>
</evidence>